<sequence length="95" mass="10422">MRQAAGRGLLGTHVAVPVPLHSALTTWLLSPLHSSTTLFEKQVYQEANTGSYKNTFENLTTSTRYFNALVITGTKNTPLKTQQLPNSQPPVQSSH</sequence>
<proteinExistence type="predicted"/>
<keyword evidence="2" id="KW-1185">Reference proteome</keyword>
<dbReference type="AlphaFoldDB" id="A0A5B7ITV1"/>
<gene>
    <name evidence="1" type="ORF">E2C01_083034</name>
</gene>
<protein>
    <submittedName>
        <fullName evidence="1">Uncharacterized protein</fullName>
    </submittedName>
</protein>
<dbReference type="Proteomes" id="UP000324222">
    <property type="component" value="Unassembled WGS sequence"/>
</dbReference>
<evidence type="ECO:0000313" key="2">
    <source>
        <dbReference type="Proteomes" id="UP000324222"/>
    </source>
</evidence>
<evidence type="ECO:0000313" key="1">
    <source>
        <dbReference type="EMBL" id="MPC88140.1"/>
    </source>
</evidence>
<dbReference type="EMBL" id="VSRR010076786">
    <property type="protein sequence ID" value="MPC88140.1"/>
    <property type="molecule type" value="Genomic_DNA"/>
</dbReference>
<comment type="caution">
    <text evidence="1">The sequence shown here is derived from an EMBL/GenBank/DDBJ whole genome shotgun (WGS) entry which is preliminary data.</text>
</comment>
<reference evidence="1 2" key="1">
    <citation type="submission" date="2019-05" db="EMBL/GenBank/DDBJ databases">
        <title>Another draft genome of Portunus trituberculatus and its Hox gene families provides insights of decapod evolution.</title>
        <authorList>
            <person name="Jeong J.-H."/>
            <person name="Song I."/>
            <person name="Kim S."/>
            <person name="Choi T."/>
            <person name="Kim D."/>
            <person name="Ryu S."/>
            <person name="Kim W."/>
        </authorList>
    </citation>
    <scope>NUCLEOTIDE SEQUENCE [LARGE SCALE GENOMIC DNA]</scope>
    <source>
        <tissue evidence="1">Muscle</tissue>
    </source>
</reference>
<accession>A0A5B7ITV1</accession>
<organism evidence="1 2">
    <name type="scientific">Portunus trituberculatus</name>
    <name type="common">Swimming crab</name>
    <name type="synonym">Neptunus trituberculatus</name>
    <dbReference type="NCBI Taxonomy" id="210409"/>
    <lineage>
        <taxon>Eukaryota</taxon>
        <taxon>Metazoa</taxon>
        <taxon>Ecdysozoa</taxon>
        <taxon>Arthropoda</taxon>
        <taxon>Crustacea</taxon>
        <taxon>Multicrustacea</taxon>
        <taxon>Malacostraca</taxon>
        <taxon>Eumalacostraca</taxon>
        <taxon>Eucarida</taxon>
        <taxon>Decapoda</taxon>
        <taxon>Pleocyemata</taxon>
        <taxon>Brachyura</taxon>
        <taxon>Eubrachyura</taxon>
        <taxon>Portunoidea</taxon>
        <taxon>Portunidae</taxon>
        <taxon>Portuninae</taxon>
        <taxon>Portunus</taxon>
    </lineage>
</organism>
<name>A0A5B7ITV1_PORTR</name>